<dbReference type="GO" id="GO:0006302">
    <property type="term" value="P:double-strand break repair"/>
    <property type="evidence" value="ECO:0007669"/>
    <property type="project" value="InterPro"/>
</dbReference>
<keyword evidence="6" id="KW-0479">Metal-binding</keyword>
<keyword evidence="5" id="KW-0158">Chromosome</keyword>
<evidence type="ECO:0000256" key="10">
    <source>
        <dbReference type="SAM" id="Coils"/>
    </source>
</evidence>
<feature type="domain" description="Rad50/SbcC-type AAA" evidence="11">
    <location>
        <begin position="6"/>
        <end position="253"/>
    </location>
</feature>
<dbReference type="Pfam" id="PF13476">
    <property type="entry name" value="AAA_23"/>
    <property type="match status" value="1"/>
</dbReference>
<keyword evidence="7" id="KW-0862">Zinc</keyword>
<sequence>MSRIQKLRLQGIRSFGPEKPQEIKFKPPLTLILGQNGCGKTTIIEALKYITTGEKPPGSNGGRSFVHDPKISREVKSRGQIKLRVITAAGEKFDLVRSVEVVQKPQGLKFESLDQTITRTGPDGQKIQVSNKINWNLAALKNIFRKVILAVWFQEDSNWPLDEGKKVKEKFDAIFNATRYIKGLETMRKLRAEKKQQMINMTETLESLKDMKDEADRKKTELATQQGLLDQIKEAQDNFSQRKRPLLKRIQEIEEVEHGIAKISHDLGESNVILFPICVYVASGIFLAHHKSYYIKF</sequence>
<evidence type="ECO:0000256" key="3">
    <source>
        <dbReference type="ARBA" id="ARBA00004286"/>
    </source>
</evidence>
<dbReference type="Proteomes" id="UP000711488">
    <property type="component" value="Unassembled WGS sequence"/>
</dbReference>
<evidence type="ECO:0000256" key="8">
    <source>
        <dbReference type="ARBA" id="ARBA00023242"/>
    </source>
</evidence>
<evidence type="ECO:0000256" key="6">
    <source>
        <dbReference type="ARBA" id="ARBA00022723"/>
    </source>
</evidence>
<keyword evidence="10" id="KW-0175">Coiled coil</keyword>
<comment type="cofactor">
    <cofactor evidence="1">
        <name>Zn(2+)</name>
        <dbReference type="ChEBI" id="CHEBI:29105"/>
    </cofactor>
</comment>
<dbReference type="GO" id="GO:0000722">
    <property type="term" value="P:telomere maintenance via recombination"/>
    <property type="evidence" value="ECO:0007669"/>
    <property type="project" value="TreeGrafter"/>
</dbReference>
<dbReference type="InterPro" id="IPR027417">
    <property type="entry name" value="P-loop_NTPase"/>
</dbReference>
<feature type="coiled-coil region" evidence="10">
    <location>
        <begin position="191"/>
        <end position="228"/>
    </location>
</feature>
<evidence type="ECO:0000256" key="9">
    <source>
        <dbReference type="ARBA" id="ARBA00049360"/>
    </source>
</evidence>
<comment type="caution">
    <text evidence="12">The sequence shown here is derived from an EMBL/GenBank/DDBJ whole genome shotgun (WGS) entry which is preliminary data.</text>
</comment>
<accession>A0A6A0HA11</accession>
<dbReference type="AlphaFoldDB" id="A0A6A0HA11"/>
<keyword evidence="8" id="KW-0539">Nucleus</keyword>
<name>A0A6A0HA11_HYAAZ</name>
<dbReference type="PANTHER" id="PTHR18867:SF12">
    <property type="entry name" value="DNA REPAIR PROTEIN RAD50"/>
    <property type="match status" value="1"/>
</dbReference>
<reference evidence="12" key="2">
    <citation type="journal article" date="2018" name="Environ. Sci. Technol.">
        <title>The Toxicogenome of Hyalella azteca: A Model for Sediment Ecotoxicology and Evolutionary Toxicology.</title>
        <authorList>
            <person name="Poynton H.C."/>
            <person name="Hasenbein S."/>
            <person name="Benoit J.B."/>
            <person name="Sepulveda M.S."/>
            <person name="Poelchau M.F."/>
            <person name="Hughes D.S.T."/>
            <person name="Murali S.C."/>
            <person name="Chen S."/>
            <person name="Glastad K.M."/>
            <person name="Goodisman M.A.D."/>
            <person name="Werren J.H."/>
            <person name="Vineis J.H."/>
            <person name="Bowen J.L."/>
            <person name="Friedrich M."/>
            <person name="Jones J."/>
            <person name="Robertson H.M."/>
            <person name="Feyereisen R."/>
            <person name="Mechler-Hickson A."/>
            <person name="Mathers N."/>
            <person name="Lee C.E."/>
            <person name="Colbourne J.K."/>
            <person name="Biales A."/>
            <person name="Johnston J.S."/>
            <person name="Wellborn G.A."/>
            <person name="Rosendale A.J."/>
            <person name="Cridge A.G."/>
            <person name="Munoz-Torres M.C."/>
            <person name="Bain P.A."/>
            <person name="Manny A.R."/>
            <person name="Major K.M."/>
            <person name="Lambert F.N."/>
            <person name="Vulpe C.D."/>
            <person name="Tuck P."/>
            <person name="Blalock B.J."/>
            <person name="Lin Y.Y."/>
            <person name="Smith M.E."/>
            <person name="Ochoa-Acuna H."/>
            <person name="Chen M.M."/>
            <person name="Childers C.P."/>
            <person name="Qu J."/>
            <person name="Dugan S."/>
            <person name="Lee S.L."/>
            <person name="Chao H."/>
            <person name="Dinh H."/>
            <person name="Han Y."/>
            <person name="Doddapaneni H."/>
            <person name="Worley K.C."/>
            <person name="Muzny D.M."/>
            <person name="Gibbs R.A."/>
            <person name="Richards S."/>
        </authorList>
    </citation>
    <scope>NUCLEOTIDE SEQUENCE</scope>
    <source>
        <strain evidence="12">HAZT.00-mixed</strain>
        <tissue evidence="12">Whole organism</tissue>
    </source>
</reference>
<comment type="similarity">
    <text evidence="4">Belongs to the SMC family. RAD50 subfamily.</text>
</comment>
<evidence type="ECO:0000256" key="2">
    <source>
        <dbReference type="ARBA" id="ARBA00004123"/>
    </source>
</evidence>
<reference evidence="12" key="1">
    <citation type="submission" date="2014-08" db="EMBL/GenBank/DDBJ databases">
        <authorList>
            <person name="Murali S."/>
            <person name="Richards S."/>
            <person name="Bandaranaike D."/>
            <person name="Bellair M."/>
            <person name="Blankenburg K."/>
            <person name="Chao H."/>
            <person name="Dinh H."/>
            <person name="Doddapaneni H."/>
            <person name="Dugan-Rocha S."/>
            <person name="Elkadiri S."/>
            <person name="Gnanaolivu R."/>
            <person name="Hughes D."/>
            <person name="Lee S."/>
            <person name="Li M."/>
            <person name="Ming W."/>
            <person name="Munidasa M."/>
            <person name="Muniz J."/>
            <person name="Nguyen L."/>
            <person name="Osuji N."/>
            <person name="Pu L.-L."/>
            <person name="Puazo M."/>
            <person name="Skinner E."/>
            <person name="Qu C."/>
            <person name="Quiroz J."/>
            <person name="Raj R."/>
            <person name="Weissenberger G."/>
            <person name="Xin Y."/>
            <person name="Zou X."/>
            <person name="Han Y."/>
            <person name="Worley K."/>
            <person name="Muzny D."/>
            <person name="Gibbs R."/>
        </authorList>
    </citation>
    <scope>NUCLEOTIDE SEQUENCE</scope>
    <source>
        <strain evidence="12">HAZT.00-mixed</strain>
        <tissue evidence="12">Whole organism</tissue>
    </source>
</reference>
<dbReference type="InterPro" id="IPR038729">
    <property type="entry name" value="Rad50/SbcC_AAA"/>
</dbReference>
<reference evidence="12" key="3">
    <citation type="submission" date="2019-06" db="EMBL/GenBank/DDBJ databases">
        <authorList>
            <person name="Poynton C."/>
            <person name="Hasenbein S."/>
            <person name="Benoit J.B."/>
            <person name="Sepulveda M.S."/>
            <person name="Poelchau M.F."/>
            <person name="Murali S.C."/>
            <person name="Chen S."/>
            <person name="Glastad K.M."/>
            <person name="Werren J.H."/>
            <person name="Vineis J.H."/>
            <person name="Bowen J.L."/>
            <person name="Friedrich M."/>
            <person name="Jones J."/>
            <person name="Robertson H.M."/>
            <person name="Feyereisen R."/>
            <person name="Mechler-Hickson A."/>
            <person name="Mathers N."/>
            <person name="Lee C.E."/>
            <person name="Colbourne J.K."/>
            <person name="Biales A."/>
            <person name="Johnston J.S."/>
            <person name="Wellborn G.A."/>
            <person name="Rosendale A.J."/>
            <person name="Cridge A.G."/>
            <person name="Munoz-Torres M.C."/>
            <person name="Bain P.A."/>
            <person name="Manny A.R."/>
            <person name="Major K.M."/>
            <person name="Lambert F.N."/>
            <person name="Vulpe C.D."/>
            <person name="Tuck P."/>
            <person name="Blalock B.J."/>
            <person name="Lin Y.-Y."/>
            <person name="Smith M.E."/>
            <person name="Ochoa-Acuna H."/>
            <person name="Chen M.-J.M."/>
            <person name="Childers C.P."/>
            <person name="Qu J."/>
            <person name="Dugan S."/>
            <person name="Lee S.L."/>
            <person name="Chao H."/>
            <person name="Dinh H."/>
            <person name="Han Y."/>
            <person name="Doddapaneni H."/>
            <person name="Worley K.C."/>
            <person name="Muzny D.M."/>
            <person name="Gibbs R.A."/>
            <person name="Richards S."/>
        </authorList>
    </citation>
    <scope>NUCLEOTIDE SEQUENCE</scope>
    <source>
        <strain evidence="12">HAZT.00-mixed</strain>
        <tissue evidence="12">Whole organism</tissue>
    </source>
</reference>
<gene>
    <name evidence="12" type="ORF">HAZT_HAZT001653</name>
</gene>
<dbReference type="Gene3D" id="3.40.50.300">
    <property type="entry name" value="P-loop containing nucleotide triphosphate hydrolases"/>
    <property type="match status" value="1"/>
</dbReference>
<dbReference type="GO" id="GO:0051880">
    <property type="term" value="F:G-quadruplex DNA binding"/>
    <property type="evidence" value="ECO:0007669"/>
    <property type="project" value="TreeGrafter"/>
</dbReference>
<dbReference type="GO" id="GO:0070192">
    <property type="term" value="P:chromosome organization involved in meiotic cell cycle"/>
    <property type="evidence" value="ECO:0007669"/>
    <property type="project" value="TreeGrafter"/>
</dbReference>
<dbReference type="GO" id="GO:0007004">
    <property type="term" value="P:telomere maintenance via telomerase"/>
    <property type="evidence" value="ECO:0007669"/>
    <property type="project" value="TreeGrafter"/>
</dbReference>
<evidence type="ECO:0000256" key="1">
    <source>
        <dbReference type="ARBA" id="ARBA00001947"/>
    </source>
</evidence>
<dbReference type="GO" id="GO:0016887">
    <property type="term" value="F:ATP hydrolysis activity"/>
    <property type="evidence" value="ECO:0007669"/>
    <property type="project" value="InterPro"/>
</dbReference>
<comment type="catalytic activity">
    <reaction evidence="9">
        <text>ATP + H2O = ADP + phosphate + H(+)</text>
        <dbReference type="Rhea" id="RHEA:13065"/>
        <dbReference type="ChEBI" id="CHEBI:15377"/>
        <dbReference type="ChEBI" id="CHEBI:15378"/>
        <dbReference type="ChEBI" id="CHEBI:30616"/>
        <dbReference type="ChEBI" id="CHEBI:43474"/>
        <dbReference type="ChEBI" id="CHEBI:456216"/>
    </reaction>
</comment>
<evidence type="ECO:0000256" key="5">
    <source>
        <dbReference type="ARBA" id="ARBA00022454"/>
    </source>
</evidence>
<evidence type="ECO:0000256" key="7">
    <source>
        <dbReference type="ARBA" id="ARBA00022833"/>
    </source>
</evidence>
<dbReference type="GO" id="GO:0000794">
    <property type="term" value="C:condensed nuclear chromosome"/>
    <property type="evidence" value="ECO:0007669"/>
    <property type="project" value="TreeGrafter"/>
</dbReference>
<dbReference type="PANTHER" id="PTHR18867">
    <property type="entry name" value="RAD50"/>
    <property type="match status" value="1"/>
</dbReference>
<comment type="subcellular location">
    <subcellularLocation>
        <location evidence="3">Chromosome</location>
    </subcellularLocation>
    <subcellularLocation>
        <location evidence="2">Nucleus</location>
    </subcellularLocation>
</comment>
<dbReference type="GO" id="GO:0003691">
    <property type="term" value="F:double-stranded telomeric DNA binding"/>
    <property type="evidence" value="ECO:0007669"/>
    <property type="project" value="TreeGrafter"/>
</dbReference>
<protein>
    <recommendedName>
        <fullName evidence="11">Rad50/SbcC-type AAA domain-containing protein</fullName>
    </recommendedName>
</protein>
<dbReference type="OrthoDB" id="6369066at2759"/>
<evidence type="ECO:0000313" key="12">
    <source>
        <dbReference type="EMBL" id="KAA0202596.1"/>
    </source>
</evidence>
<dbReference type="GO" id="GO:0030870">
    <property type="term" value="C:Mre11 complex"/>
    <property type="evidence" value="ECO:0007669"/>
    <property type="project" value="TreeGrafter"/>
</dbReference>
<evidence type="ECO:0000259" key="11">
    <source>
        <dbReference type="Pfam" id="PF13476"/>
    </source>
</evidence>
<dbReference type="GO" id="GO:0046872">
    <property type="term" value="F:metal ion binding"/>
    <property type="evidence" value="ECO:0007669"/>
    <property type="project" value="UniProtKB-KW"/>
</dbReference>
<dbReference type="SUPFAM" id="SSF52540">
    <property type="entry name" value="P-loop containing nucleoside triphosphate hydrolases"/>
    <property type="match status" value="1"/>
</dbReference>
<organism evidence="12">
    <name type="scientific">Hyalella azteca</name>
    <name type="common">Amphipod</name>
    <dbReference type="NCBI Taxonomy" id="294128"/>
    <lineage>
        <taxon>Eukaryota</taxon>
        <taxon>Metazoa</taxon>
        <taxon>Ecdysozoa</taxon>
        <taxon>Arthropoda</taxon>
        <taxon>Crustacea</taxon>
        <taxon>Multicrustacea</taxon>
        <taxon>Malacostraca</taxon>
        <taxon>Eumalacostraca</taxon>
        <taxon>Peracarida</taxon>
        <taxon>Amphipoda</taxon>
        <taxon>Senticaudata</taxon>
        <taxon>Talitrida</taxon>
        <taxon>Talitroidea</taxon>
        <taxon>Hyalellidae</taxon>
        <taxon>Hyalella</taxon>
    </lineage>
</organism>
<dbReference type="GO" id="GO:0043047">
    <property type="term" value="F:single-stranded telomeric DNA binding"/>
    <property type="evidence" value="ECO:0007669"/>
    <property type="project" value="TreeGrafter"/>
</dbReference>
<proteinExistence type="inferred from homology"/>
<evidence type="ECO:0000256" key="4">
    <source>
        <dbReference type="ARBA" id="ARBA00009439"/>
    </source>
</evidence>
<dbReference type="EMBL" id="JQDR03003329">
    <property type="protein sequence ID" value="KAA0202596.1"/>
    <property type="molecule type" value="Genomic_DNA"/>
</dbReference>